<dbReference type="GO" id="GO:0046872">
    <property type="term" value="F:metal ion binding"/>
    <property type="evidence" value="ECO:0007669"/>
    <property type="project" value="UniProtKB-KW"/>
</dbReference>
<gene>
    <name evidence="5" type="ORF">S03H2_53980</name>
</gene>
<dbReference type="GO" id="GO:0008233">
    <property type="term" value="F:peptidase activity"/>
    <property type="evidence" value="ECO:0007669"/>
    <property type="project" value="UniProtKB-KW"/>
</dbReference>
<evidence type="ECO:0000256" key="1">
    <source>
        <dbReference type="ARBA" id="ARBA00022670"/>
    </source>
</evidence>
<dbReference type="Gene3D" id="3.30.70.360">
    <property type="match status" value="1"/>
</dbReference>
<protein>
    <recommendedName>
        <fullName evidence="4">Peptidase M20 dimerisation domain-containing protein</fullName>
    </recommendedName>
</protein>
<reference evidence="5" key="1">
    <citation type="journal article" date="2014" name="Front. Microbiol.">
        <title>High frequency of phylogenetically diverse reductive dehalogenase-homologous genes in deep subseafloor sedimentary metagenomes.</title>
        <authorList>
            <person name="Kawai M."/>
            <person name="Futagami T."/>
            <person name="Toyoda A."/>
            <person name="Takaki Y."/>
            <person name="Nishi S."/>
            <person name="Hori S."/>
            <person name="Arai W."/>
            <person name="Tsubouchi T."/>
            <person name="Morono Y."/>
            <person name="Uchiyama I."/>
            <person name="Ito T."/>
            <person name="Fujiyama A."/>
            <person name="Inagaki F."/>
            <person name="Takami H."/>
        </authorList>
    </citation>
    <scope>NUCLEOTIDE SEQUENCE</scope>
    <source>
        <strain evidence="5">Expedition CK06-06</strain>
    </source>
</reference>
<dbReference type="GO" id="GO:0009014">
    <property type="term" value="F:succinyl-diaminopimelate desuccinylase activity"/>
    <property type="evidence" value="ECO:0007669"/>
    <property type="project" value="TreeGrafter"/>
</dbReference>
<dbReference type="PANTHER" id="PTHR43270:SF8">
    <property type="entry name" value="DI- AND TRIPEPTIDASE DUG2-RELATED"/>
    <property type="match status" value="1"/>
</dbReference>
<keyword evidence="3" id="KW-0378">Hydrolase</keyword>
<sequence>VVEGEEEIGSVNLPEYTEKNTDFITADAGIWEFGGSGIDGKQEAWLGLKGIFFVELEVERLNRNMHSASACVFPSAASRLVWAVNSLKDENSRILIDGFYDDIKPFTEAEISAMKKIEIHEDLLKKEYGIDEFLNGLTGDDLKRAYYGDPTANICGLTSGYQGKGSMTVLPAKASCKIDFRLVEGMHPDVVHKKLRKHLDDRGFTDVKIPYFEGYPAAKTPVDHPFVEIVERANSKVFGDLKIHITSPGSGPLYLFN</sequence>
<evidence type="ECO:0000259" key="4">
    <source>
        <dbReference type="Pfam" id="PF07687"/>
    </source>
</evidence>
<name>X1H1G8_9ZZZZ</name>
<dbReference type="Pfam" id="PF07687">
    <property type="entry name" value="M20_dimer"/>
    <property type="match status" value="1"/>
</dbReference>
<proteinExistence type="predicted"/>
<dbReference type="GO" id="GO:0009089">
    <property type="term" value="P:lysine biosynthetic process via diaminopimelate"/>
    <property type="evidence" value="ECO:0007669"/>
    <property type="project" value="TreeGrafter"/>
</dbReference>
<dbReference type="GO" id="GO:0006508">
    <property type="term" value="P:proteolysis"/>
    <property type="evidence" value="ECO:0007669"/>
    <property type="project" value="UniProtKB-KW"/>
</dbReference>
<dbReference type="InterPro" id="IPR011650">
    <property type="entry name" value="Peptidase_M20_dimer"/>
</dbReference>
<keyword evidence="2" id="KW-0479">Metal-binding</keyword>
<dbReference type="PANTHER" id="PTHR43270">
    <property type="entry name" value="BETA-ALA-HIS DIPEPTIDASE"/>
    <property type="match status" value="1"/>
</dbReference>
<evidence type="ECO:0000256" key="3">
    <source>
        <dbReference type="ARBA" id="ARBA00022801"/>
    </source>
</evidence>
<feature type="non-terminal residue" evidence="5">
    <location>
        <position position="257"/>
    </location>
</feature>
<keyword evidence="1" id="KW-0645">Protease</keyword>
<evidence type="ECO:0000256" key="2">
    <source>
        <dbReference type="ARBA" id="ARBA00022723"/>
    </source>
</evidence>
<organism evidence="5">
    <name type="scientific">marine sediment metagenome</name>
    <dbReference type="NCBI Taxonomy" id="412755"/>
    <lineage>
        <taxon>unclassified sequences</taxon>
        <taxon>metagenomes</taxon>
        <taxon>ecological metagenomes</taxon>
    </lineage>
</organism>
<dbReference type="EMBL" id="BARU01034383">
    <property type="protein sequence ID" value="GAH63282.1"/>
    <property type="molecule type" value="Genomic_DNA"/>
</dbReference>
<evidence type="ECO:0000313" key="5">
    <source>
        <dbReference type="EMBL" id="GAH63282.1"/>
    </source>
</evidence>
<dbReference type="GO" id="GO:0005829">
    <property type="term" value="C:cytosol"/>
    <property type="evidence" value="ECO:0007669"/>
    <property type="project" value="TreeGrafter"/>
</dbReference>
<feature type="domain" description="Peptidase M20 dimerisation" evidence="4">
    <location>
        <begin position="47"/>
        <end position="202"/>
    </location>
</feature>
<accession>X1H1G8</accession>
<comment type="caution">
    <text evidence="5">The sequence shown here is derived from an EMBL/GenBank/DDBJ whole genome shotgun (WGS) entry which is preliminary data.</text>
</comment>
<feature type="non-terminal residue" evidence="5">
    <location>
        <position position="1"/>
    </location>
</feature>
<dbReference type="AlphaFoldDB" id="X1H1G8"/>
<dbReference type="InterPro" id="IPR051458">
    <property type="entry name" value="Cyt/Met_Dipeptidase"/>
</dbReference>